<name>A0A4Z2BZE5_9TELE</name>
<keyword evidence="4 5" id="KW-0472">Membrane</keyword>
<gene>
    <name evidence="6" type="ORF">fugu_015721</name>
</gene>
<dbReference type="AlphaFoldDB" id="A0A4Z2BZE5"/>
<evidence type="ECO:0008006" key="8">
    <source>
        <dbReference type="Google" id="ProtNLM"/>
    </source>
</evidence>
<dbReference type="InterPro" id="IPR031671">
    <property type="entry name" value="SMIM5/18/22"/>
</dbReference>
<reference evidence="6 7" key="1">
    <citation type="submission" date="2019-04" db="EMBL/GenBank/DDBJ databases">
        <title>The sequence and de novo assembly of Takifugu bimaculatus genome using PacBio and Hi-C technologies.</title>
        <authorList>
            <person name="Xu P."/>
            <person name="Liu B."/>
            <person name="Zhou Z."/>
        </authorList>
    </citation>
    <scope>NUCLEOTIDE SEQUENCE [LARGE SCALE GENOMIC DNA]</scope>
    <source>
        <strain evidence="6">TB-2018</strain>
        <tissue evidence="6">Muscle</tissue>
    </source>
</reference>
<dbReference type="InterPro" id="IPR053081">
    <property type="entry name" value="SIM_Modulators"/>
</dbReference>
<evidence type="ECO:0000256" key="5">
    <source>
        <dbReference type="SAM" id="Phobius"/>
    </source>
</evidence>
<evidence type="ECO:0000256" key="4">
    <source>
        <dbReference type="ARBA" id="ARBA00023136"/>
    </source>
</evidence>
<dbReference type="Proteomes" id="UP000516260">
    <property type="component" value="Chromosome 16"/>
</dbReference>
<proteinExistence type="predicted"/>
<sequence>MWNNPPTAQCRNRCDREIFVPGNKATTTSDSAETVMDNRDLAEDFQNQFNDVVSRFQSKEFFQSDWDIVSLSVLFIFIGVILMLFILVLIRCCCSCCCSDDEKPQRRKIGIVNMGLQP</sequence>
<dbReference type="GO" id="GO:0016020">
    <property type="term" value="C:membrane"/>
    <property type="evidence" value="ECO:0007669"/>
    <property type="project" value="UniProtKB-SubCell"/>
</dbReference>
<evidence type="ECO:0000313" key="6">
    <source>
        <dbReference type="EMBL" id="TNM97565.1"/>
    </source>
</evidence>
<organism evidence="6 7">
    <name type="scientific">Takifugu bimaculatus</name>
    <dbReference type="NCBI Taxonomy" id="433685"/>
    <lineage>
        <taxon>Eukaryota</taxon>
        <taxon>Metazoa</taxon>
        <taxon>Chordata</taxon>
        <taxon>Craniata</taxon>
        <taxon>Vertebrata</taxon>
        <taxon>Euteleostomi</taxon>
        <taxon>Actinopterygii</taxon>
        <taxon>Neopterygii</taxon>
        <taxon>Teleostei</taxon>
        <taxon>Neoteleostei</taxon>
        <taxon>Acanthomorphata</taxon>
        <taxon>Eupercaria</taxon>
        <taxon>Tetraodontiformes</taxon>
        <taxon>Tetradontoidea</taxon>
        <taxon>Tetraodontidae</taxon>
        <taxon>Takifugu</taxon>
    </lineage>
</organism>
<evidence type="ECO:0000256" key="2">
    <source>
        <dbReference type="ARBA" id="ARBA00022692"/>
    </source>
</evidence>
<dbReference type="EMBL" id="SWLE01000008">
    <property type="protein sequence ID" value="TNM97565.1"/>
    <property type="molecule type" value="Genomic_DNA"/>
</dbReference>
<evidence type="ECO:0000256" key="3">
    <source>
        <dbReference type="ARBA" id="ARBA00022989"/>
    </source>
</evidence>
<protein>
    <recommendedName>
        <fullName evidence="8">Small integral membrane protein 22</fullName>
    </recommendedName>
</protein>
<keyword evidence="7" id="KW-1185">Reference proteome</keyword>
<keyword evidence="2 5" id="KW-0812">Transmembrane</keyword>
<keyword evidence="3 5" id="KW-1133">Transmembrane helix</keyword>
<evidence type="ECO:0000313" key="7">
    <source>
        <dbReference type="Proteomes" id="UP000516260"/>
    </source>
</evidence>
<dbReference type="PANTHER" id="PTHR36982:SF3">
    <property type="entry name" value="SMALL INTEGRAL MEMBRANE PROTEIN 22"/>
    <property type="match status" value="1"/>
</dbReference>
<comment type="subcellular location">
    <subcellularLocation>
        <location evidence="1">Membrane</location>
        <topology evidence="1">Single-pass membrane protein</topology>
    </subcellularLocation>
</comment>
<accession>A0A4Z2BZE5</accession>
<evidence type="ECO:0000256" key="1">
    <source>
        <dbReference type="ARBA" id="ARBA00004167"/>
    </source>
</evidence>
<comment type="caution">
    <text evidence="6">The sequence shown here is derived from an EMBL/GenBank/DDBJ whole genome shotgun (WGS) entry which is preliminary data.</text>
</comment>
<dbReference type="CDD" id="cd20255">
    <property type="entry name" value="CASIMO1_SMIM22"/>
    <property type="match status" value="1"/>
</dbReference>
<feature type="transmembrane region" description="Helical" evidence="5">
    <location>
        <begin position="68"/>
        <end position="90"/>
    </location>
</feature>
<dbReference type="GO" id="GO:0042127">
    <property type="term" value="P:regulation of cell population proliferation"/>
    <property type="evidence" value="ECO:0007669"/>
    <property type="project" value="TreeGrafter"/>
</dbReference>
<dbReference type="PANTHER" id="PTHR36982">
    <property type="entry name" value="CLCA DOMAIN-CONTAINING PROTEIN"/>
    <property type="match status" value="1"/>
</dbReference>
<dbReference type="Pfam" id="PF15831">
    <property type="entry name" value="SMIM5_18_22"/>
    <property type="match status" value="1"/>
</dbReference>